<comment type="caution">
    <text evidence="1">The sequence shown here is derived from an EMBL/GenBank/DDBJ whole genome shotgun (WGS) entry which is preliminary data.</text>
</comment>
<name>A0A1Y2B4C5_9FUNG</name>
<evidence type="ECO:0000313" key="2">
    <source>
        <dbReference type="Proteomes" id="UP000193920"/>
    </source>
</evidence>
<dbReference type="Proteomes" id="UP000193920">
    <property type="component" value="Unassembled WGS sequence"/>
</dbReference>
<dbReference type="AlphaFoldDB" id="A0A1Y2B4C5"/>
<gene>
    <name evidence="1" type="ORF">LY90DRAFT_512890</name>
</gene>
<sequence length="655" mass="70670">MNVYKNMKFLYDIISKRLNKSIVILLFLGSQWTTVSAECTPSYNANYECSSCTDESDMGFYFVNSKVIEVYGSGTCREVTTPGYYKIGDNYYSVNSNGDTHNSLGQLTDTNDCTAGALIEGGALCVDTDTDHAISMDGDQKLYLIVDTSGGLLSGTNDKKIVVKSIKNGFSVVTLQNPKKYLVNDVAQLLGSKENDIIVVDDNVAIDDGIDGSDYCVDNNWNVFERKDGLCNAVVDEDDEDCPYYYTCNKGKACEENNANEKCVNECIPTVATKCSEGYYLIKGGAYVKESTVGDGVLWHCSGTGDDDDECVDKSTGSSAPLGYLTNAGDSGSEPYIECTSSTTCKIATIGDTCEATANTVTKAVSYGSLYDLSAIKICLYDDTEKSLEIKDENKGIHVIEKKAALFGIEAEDQKSIAIEIDDSKNILLMAHDTIGYYITSTTGTAAENTSMDAVGVLFNCEDASTHLKCTSVTNNAIPNGYLVNTGVGTGNAPYISCEGTTGCKAISVAGKICAESVDASSNTITTGALFKGDSDENYSLCIYDGTAQAVEIKSDNKGNYFVSISSSLFGITGKDDHYIVVNIDEKGNITVVKDSVRYRYTLNGEVAIHSRSSAKDETGDGEICHTGVTPYEYILDQWSTDLASTQYYYVKEEN</sequence>
<protein>
    <submittedName>
        <fullName evidence="1">Uncharacterized protein</fullName>
    </submittedName>
</protein>
<dbReference type="EMBL" id="MCOG01000180">
    <property type="protein sequence ID" value="ORY29400.1"/>
    <property type="molecule type" value="Genomic_DNA"/>
</dbReference>
<reference evidence="1 2" key="1">
    <citation type="submission" date="2016-08" db="EMBL/GenBank/DDBJ databases">
        <title>A Parts List for Fungal Cellulosomes Revealed by Comparative Genomics.</title>
        <authorList>
            <consortium name="DOE Joint Genome Institute"/>
            <person name="Haitjema C.H."/>
            <person name="Gilmore S.P."/>
            <person name="Henske J.K."/>
            <person name="Solomon K.V."/>
            <person name="De Groot R."/>
            <person name="Kuo A."/>
            <person name="Mondo S.J."/>
            <person name="Salamov A.A."/>
            <person name="Labutti K."/>
            <person name="Zhao Z."/>
            <person name="Chiniquy J."/>
            <person name="Barry K."/>
            <person name="Brewer H.M."/>
            <person name="Purvine S.O."/>
            <person name="Wright A.T."/>
            <person name="Boxma B."/>
            <person name="Van Alen T."/>
            <person name="Hackstein J.H."/>
            <person name="Baker S.E."/>
            <person name="Grigoriev I.V."/>
            <person name="O'Malley M.A."/>
        </authorList>
    </citation>
    <scope>NUCLEOTIDE SEQUENCE [LARGE SCALE GENOMIC DNA]</scope>
    <source>
        <strain evidence="1 2">G1</strain>
    </source>
</reference>
<proteinExistence type="predicted"/>
<accession>A0A1Y2B4C5</accession>
<keyword evidence="2" id="KW-1185">Reference proteome</keyword>
<organism evidence="1 2">
    <name type="scientific">Neocallimastix californiae</name>
    <dbReference type="NCBI Taxonomy" id="1754190"/>
    <lineage>
        <taxon>Eukaryota</taxon>
        <taxon>Fungi</taxon>
        <taxon>Fungi incertae sedis</taxon>
        <taxon>Chytridiomycota</taxon>
        <taxon>Chytridiomycota incertae sedis</taxon>
        <taxon>Neocallimastigomycetes</taxon>
        <taxon>Neocallimastigales</taxon>
        <taxon>Neocallimastigaceae</taxon>
        <taxon>Neocallimastix</taxon>
    </lineage>
</organism>
<evidence type="ECO:0000313" key="1">
    <source>
        <dbReference type="EMBL" id="ORY29400.1"/>
    </source>
</evidence>